<reference evidence="2 3" key="1">
    <citation type="submission" date="2023-02" db="EMBL/GenBank/DDBJ databases">
        <title>LHISI_Scaffold_Assembly.</title>
        <authorList>
            <person name="Stuart O.P."/>
            <person name="Cleave R."/>
            <person name="Magrath M.J.L."/>
            <person name="Mikheyev A.S."/>
        </authorList>
    </citation>
    <scope>NUCLEOTIDE SEQUENCE [LARGE SCALE GENOMIC DNA]</scope>
    <source>
        <strain evidence="2">Daus_M_001</strain>
        <tissue evidence="2">Leg muscle</tissue>
    </source>
</reference>
<dbReference type="Proteomes" id="UP001159363">
    <property type="component" value="Chromosome 3"/>
</dbReference>
<dbReference type="Gene3D" id="3.30.420.10">
    <property type="entry name" value="Ribonuclease H-like superfamily/Ribonuclease H"/>
    <property type="match status" value="1"/>
</dbReference>
<dbReference type="PANTHER" id="PTHR47326:SF1">
    <property type="entry name" value="HTH PSQ-TYPE DOMAIN-CONTAINING PROTEIN"/>
    <property type="match status" value="1"/>
</dbReference>
<organism evidence="2 3">
    <name type="scientific">Dryococelus australis</name>
    <dbReference type="NCBI Taxonomy" id="614101"/>
    <lineage>
        <taxon>Eukaryota</taxon>
        <taxon>Metazoa</taxon>
        <taxon>Ecdysozoa</taxon>
        <taxon>Arthropoda</taxon>
        <taxon>Hexapoda</taxon>
        <taxon>Insecta</taxon>
        <taxon>Pterygota</taxon>
        <taxon>Neoptera</taxon>
        <taxon>Polyneoptera</taxon>
        <taxon>Phasmatodea</taxon>
        <taxon>Verophasmatodea</taxon>
        <taxon>Anareolatae</taxon>
        <taxon>Phasmatidae</taxon>
        <taxon>Eurycanthinae</taxon>
        <taxon>Dryococelus</taxon>
    </lineage>
</organism>
<evidence type="ECO:0000256" key="1">
    <source>
        <dbReference type="SAM" id="MobiDB-lite"/>
    </source>
</evidence>
<feature type="region of interest" description="Disordered" evidence="1">
    <location>
        <begin position="116"/>
        <end position="138"/>
    </location>
</feature>
<feature type="compositionally biased region" description="Polar residues" evidence="1">
    <location>
        <begin position="154"/>
        <end position="176"/>
    </location>
</feature>
<proteinExistence type="predicted"/>
<keyword evidence="3" id="KW-1185">Reference proteome</keyword>
<evidence type="ECO:0000313" key="3">
    <source>
        <dbReference type="Proteomes" id="UP001159363"/>
    </source>
</evidence>
<sequence>MCCEPLPFPFLRRCVAISVSLSPGAIFFPFHSRTFRYPRMQACRSFRIAVVVRLLASHLGEPGSISAGVAPGFSRVGIVLYDAAASAGFHGDLSFPPPFHLPVLFYTHLASPSSALETSMTAEPTPSSTRREMSAEPLSSLPELVCTGDFNGRIRQQPSGRSTPTPTRSNTGQKRNVSPVAPKSLLYLYVNRPWRNVVINSVEDDPSISTWQVAASQRGVSQTTMWNILHYRHHLQRVQGLLPKDFPPREQFLSLTMPPLRGAVSSTSTTPIYGPRGIPVVRWQRTISLNVWVGIIGDRLVGPVVLPQRLTGEAYLHYLPMTLLPPAGGGAFGVTETIYGPRLGTGAILICSVLHDGAPAHFLITVQRQLNTVFHGRWIGRGGQVAWPARSPDLNLVDFHL</sequence>
<dbReference type="PANTHER" id="PTHR47326">
    <property type="entry name" value="TRANSPOSABLE ELEMENT TC3 TRANSPOSASE-LIKE PROTEIN"/>
    <property type="match status" value="1"/>
</dbReference>
<evidence type="ECO:0000313" key="2">
    <source>
        <dbReference type="EMBL" id="KAJ8888692.1"/>
    </source>
</evidence>
<accession>A0ABQ9HWD8</accession>
<protein>
    <submittedName>
        <fullName evidence="2">Uncharacterized protein</fullName>
    </submittedName>
</protein>
<feature type="compositionally biased region" description="Polar residues" evidence="1">
    <location>
        <begin position="116"/>
        <end position="128"/>
    </location>
</feature>
<name>A0ABQ9HWD8_9NEOP</name>
<gene>
    <name evidence="2" type="ORF">PR048_008184</name>
</gene>
<dbReference type="EMBL" id="JARBHB010000003">
    <property type="protein sequence ID" value="KAJ8888692.1"/>
    <property type="molecule type" value="Genomic_DNA"/>
</dbReference>
<feature type="region of interest" description="Disordered" evidence="1">
    <location>
        <begin position="152"/>
        <end position="177"/>
    </location>
</feature>
<dbReference type="InterPro" id="IPR036397">
    <property type="entry name" value="RNaseH_sf"/>
</dbReference>
<comment type="caution">
    <text evidence="2">The sequence shown here is derived from an EMBL/GenBank/DDBJ whole genome shotgun (WGS) entry which is preliminary data.</text>
</comment>